<accession>A0A8X6GJ62</accession>
<evidence type="ECO:0000313" key="1">
    <source>
        <dbReference type="EMBL" id="GFR04169.1"/>
    </source>
</evidence>
<comment type="caution">
    <text evidence="1">The sequence shown here is derived from an EMBL/GenBank/DDBJ whole genome shotgun (WGS) entry which is preliminary data.</text>
</comment>
<dbReference type="EMBL" id="BMAO01005825">
    <property type="protein sequence ID" value="GFR04169.1"/>
    <property type="molecule type" value="Genomic_DNA"/>
</dbReference>
<sequence>MEQRTFSKNISVRQSQTSDLWISQPLDTYESHRSPCYVSGQAGGPDHKPDGCSALALHKSPAPLPTGLRDGVRPATCDISHMDTTVHALPAGAIDGRQYR</sequence>
<dbReference type="AlphaFoldDB" id="A0A8X6GJ62"/>
<dbReference type="Proteomes" id="UP000887116">
    <property type="component" value="Unassembled WGS sequence"/>
</dbReference>
<proteinExistence type="predicted"/>
<evidence type="ECO:0000313" key="2">
    <source>
        <dbReference type="Proteomes" id="UP000887116"/>
    </source>
</evidence>
<organism evidence="1 2">
    <name type="scientific">Trichonephila clavata</name>
    <name type="common">Joro spider</name>
    <name type="synonym">Nephila clavata</name>
    <dbReference type="NCBI Taxonomy" id="2740835"/>
    <lineage>
        <taxon>Eukaryota</taxon>
        <taxon>Metazoa</taxon>
        <taxon>Ecdysozoa</taxon>
        <taxon>Arthropoda</taxon>
        <taxon>Chelicerata</taxon>
        <taxon>Arachnida</taxon>
        <taxon>Araneae</taxon>
        <taxon>Araneomorphae</taxon>
        <taxon>Entelegynae</taxon>
        <taxon>Araneoidea</taxon>
        <taxon>Nephilidae</taxon>
        <taxon>Trichonephila</taxon>
    </lineage>
</organism>
<name>A0A8X6GJ62_TRICU</name>
<gene>
    <name evidence="1" type="ORF">TNCT_467441</name>
</gene>
<protein>
    <submittedName>
        <fullName evidence="1">Uncharacterized protein</fullName>
    </submittedName>
</protein>
<reference evidence="1" key="1">
    <citation type="submission" date="2020-07" db="EMBL/GenBank/DDBJ databases">
        <title>Multicomponent nature underlies the extraordinary mechanical properties of spider dragline silk.</title>
        <authorList>
            <person name="Kono N."/>
            <person name="Nakamura H."/>
            <person name="Mori M."/>
            <person name="Yoshida Y."/>
            <person name="Ohtoshi R."/>
            <person name="Malay A.D."/>
            <person name="Moran D.A.P."/>
            <person name="Tomita M."/>
            <person name="Numata K."/>
            <person name="Arakawa K."/>
        </authorList>
    </citation>
    <scope>NUCLEOTIDE SEQUENCE</scope>
</reference>
<keyword evidence="2" id="KW-1185">Reference proteome</keyword>